<sequence>MEANTGNEMDSSFILTIADELLDQILSHIDLRVDLINFACTSRVAASHIIPRHLEYRVLKIGSPSPALWDHLASRPDLALNVRAVAFTERRYSGEVALQRVPTSFTSDPHISHHENAEEQQSSNMIKAFRYMKNLQLFKCVRDQTPGLSPEQHTPDLLVAILGNKPNLSQLSVCGHFDRQNILCDMAKLENVDLNLSCLNMSLSRNSNESIQRKAINVYSWLHRSMSDLVYLGLSETEIDTRFGDLVIPSLKSFAITTETPVGNIICKFIEQNPTIEDLSWFPHDPAQFTPGILPNLKRLRSNQTFLRALEVAYHAAEPPVKYKVESFTAYFLPLKFILELDCLNRPSLKQISAGDQADFFFDVLKQMANDFPNIEVLKIPIGFCYGLSFNECYDLLPRFPNLQIVPFIPIDDPIDLNPNTEAIKEVIMRLARLCPKLQVLPAFGTSPSYGRRIVQLTRTPVDGQERIEFEFTETQRPNKTFEDYRALWRVDYMY</sequence>
<dbReference type="EMBL" id="ML208370">
    <property type="protein sequence ID" value="TFK67673.1"/>
    <property type="molecule type" value="Genomic_DNA"/>
</dbReference>
<proteinExistence type="predicted"/>
<gene>
    <name evidence="1" type="ORF">BDN72DRAFT_822156</name>
</gene>
<organism evidence="1 2">
    <name type="scientific">Pluteus cervinus</name>
    <dbReference type="NCBI Taxonomy" id="181527"/>
    <lineage>
        <taxon>Eukaryota</taxon>
        <taxon>Fungi</taxon>
        <taxon>Dikarya</taxon>
        <taxon>Basidiomycota</taxon>
        <taxon>Agaricomycotina</taxon>
        <taxon>Agaricomycetes</taxon>
        <taxon>Agaricomycetidae</taxon>
        <taxon>Agaricales</taxon>
        <taxon>Pluteineae</taxon>
        <taxon>Pluteaceae</taxon>
        <taxon>Pluteus</taxon>
    </lineage>
</organism>
<protein>
    <submittedName>
        <fullName evidence="1">Uncharacterized protein</fullName>
    </submittedName>
</protein>
<evidence type="ECO:0000313" key="1">
    <source>
        <dbReference type="EMBL" id="TFK67673.1"/>
    </source>
</evidence>
<reference evidence="1 2" key="1">
    <citation type="journal article" date="2019" name="Nat. Ecol. Evol.">
        <title>Megaphylogeny resolves global patterns of mushroom evolution.</title>
        <authorList>
            <person name="Varga T."/>
            <person name="Krizsan K."/>
            <person name="Foldi C."/>
            <person name="Dima B."/>
            <person name="Sanchez-Garcia M."/>
            <person name="Sanchez-Ramirez S."/>
            <person name="Szollosi G.J."/>
            <person name="Szarkandi J.G."/>
            <person name="Papp V."/>
            <person name="Albert L."/>
            <person name="Andreopoulos W."/>
            <person name="Angelini C."/>
            <person name="Antonin V."/>
            <person name="Barry K.W."/>
            <person name="Bougher N.L."/>
            <person name="Buchanan P."/>
            <person name="Buyck B."/>
            <person name="Bense V."/>
            <person name="Catcheside P."/>
            <person name="Chovatia M."/>
            <person name="Cooper J."/>
            <person name="Damon W."/>
            <person name="Desjardin D."/>
            <person name="Finy P."/>
            <person name="Geml J."/>
            <person name="Haridas S."/>
            <person name="Hughes K."/>
            <person name="Justo A."/>
            <person name="Karasinski D."/>
            <person name="Kautmanova I."/>
            <person name="Kiss B."/>
            <person name="Kocsube S."/>
            <person name="Kotiranta H."/>
            <person name="LaButti K.M."/>
            <person name="Lechner B.E."/>
            <person name="Liimatainen K."/>
            <person name="Lipzen A."/>
            <person name="Lukacs Z."/>
            <person name="Mihaltcheva S."/>
            <person name="Morgado L.N."/>
            <person name="Niskanen T."/>
            <person name="Noordeloos M.E."/>
            <person name="Ohm R.A."/>
            <person name="Ortiz-Santana B."/>
            <person name="Ovrebo C."/>
            <person name="Racz N."/>
            <person name="Riley R."/>
            <person name="Savchenko A."/>
            <person name="Shiryaev A."/>
            <person name="Soop K."/>
            <person name="Spirin V."/>
            <person name="Szebenyi C."/>
            <person name="Tomsovsky M."/>
            <person name="Tulloss R.E."/>
            <person name="Uehling J."/>
            <person name="Grigoriev I.V."/>
            <person name="Vagvolgyi C."/>
            <person name="Papp T."/>
            <person name="Martin F.M."/>
            <person name="Miettinen O."/>
            <person name="Hibbett D.S."/>
            <person name="Nagy L.G."/>
        </authorList>
    </citation>
    <scope>NUCLEOTIDE SEQUENCE [LARGE SCALE GENOMIC DNA]</scope>
    <source>
        <strain evidence="1 2">NL-1719</strain>
    </source>
</reference>
<evidence type="ECO:0000313" key="2">
    <source>
        <dbReference type="Proteomes" id="UP000308600"/>
    </source>
</evidence>
<dbReference type="Proteomes" id="UP000308600">
    <property type="component" value="Unassembled WGS sequence"/>
</dbReference>
<name>A0ACD3AP16_9AGAR</name>
<accession>A0ACD3AP16</accession>
<keyword evidence="2" id="KW-1185">Reference proteome</keyword>